<proteinExistence type="inferred from homology"/>
<feature type="region of interest" description="Disordered" evidence="3">
    <location>
        <begin position="566"/>
        <end position="590"/>
    </location>
</feature>
<feature type="compositionally biased region" description="Acidic residues" evidence="3">
    <location>
        <begin position="113"/>
        <end position="128"/>
    </location>
</feature>
<protein>
    <recommendedName>
        <fullName evidence="2">Protein BFR2</fullName>
    </recommendedName>
</protein>
<feature type="compositionally biased region" description="Basic and acidic residues" evidence="3">
    <location>
        <begin position="51"/>
        <end position="66"/>
    </location>
</feature>
<feature type="compositionally biased region" description="Basic and acidic residues" evidence="3">
    <location>
        <begin position="259"/>
        <end position="269"/>
    </location>
</feature>
<feature type="domain" description="AATF leucine zipper-containing" evidence="5">
    <location>
        <begin position="287"/>
        <end position="408"/>
    </location>
</feature>
<dbReference type="GO" id="GO:0005730">
    <property type="term" value="C:nucleolus"/>
    <property type="evidence" value="ECO:0007669"/>
    <property type="project" value="TreeGrafter"/>
</dbReference>
<accession>A0A3D8RMF8</accession>
<dbReference type="InterPro" id="IPR012617">
    <property type="entry name" value="AATF_C"/>
</dbReference>
<evidence type="ECO:0000259" key="5">
    <source>
        <dbReference type="Pfam" id="PF13339"/>
    </source>
</evidence>
<feature type="compositionally biased region" description="Acidic residues" evidence="3">
    <location>
        <begin position="168"/>
        <end position="195"/>
    </location>
</feature>
<dbReference type="Pfam" id="PF08164">
    <property type="entry name" value="TRAUB"/>
    <property type="match status" value="1"/>
</dbReference>
<dbReference type="Proteomes" id="UP000256645">
    <property type="component" value="Unassembled WGS sequence"/>
</dbReference>
<dbReference type="InterPro" id="IPR039223">
    <property type="entry name" value="AATF/Bfr2"/>
</dbReference>
<dbReference type="InterPro" id="IPR025160">
    <property type="entry name" value="AATF"/>
</dbReference>
<dbReference type="AlphaFoldDB" id="A0A3D8RMF8"/>
<dbReference type="GO" id="GO:0000462">
    <property type="term" value="P:maturation of SSU-rRNA from tricistronic rRNA transcript (SSU-rRNA, 5.8S rRNA, LSU-rRNA)"/>
    <property type="evidence" value="ECO:0007669"/>
    <property type="project" value="TreeGrafter"/>
</dbReference>
<comment type="similarity">
    <text evidence="1">Belongs to the AATF family.</text>
</comment>
<evidence type="ECO:0000259" key="4">
    <source>
        <dbReference type="Pfam" id="PF08164"/>
    </source>
</evidence>
<evidence type="ECO:0000313" key="7">
    <source>
        <dbReference type="Proteomes" id="UP000256645"/>
    </source>
</evidence>
<dbReference type="OrthoDB" id="5783963at2759"/>
<feature type="compositionally biased region" description="Acidic residues" evidence="3">
    <location>
        <begin position="567"/>
        <end position="584"/>
    </location>
</feature>
<gene>
    <name evidence="6" type="ORF">BP6252_06272</name>
</gene>
<evidence type="ECO:0000256" key="2">
    <source>
        <dbReference type="ARBA" id="ARBA00013850"/>
    </source>
</evidence>
<sequence length="590" mass="64952">MGKTKTLAQQIAELEETAPKDFDPEADSPAHGSDEESDSGESDDGLAGTEHYVDVGKSKLRKRDEVALGPQYAGARVSRQALLDDDSEGPEFDEEEDSADEADSAAPTYADPEASDIDIDDDDADIDSDAALGDSDEEKFKDFTFRGSGKPKTAKAKSTRPTAADFMSDSDEEKAAVNEDEASEGDDTDEDILDVDEQHSASGSEEGADLEDSDDEDVSENSQSEDDQDEEDDEDDEDEEEDDEEDEDESDTGNGDDADAQRAELRKIMNEEQKSVVATISQAAKADADKGNAVKQQRKAFDSLLNVRIRLQKALVATNSMSAVEEKDTFDVNGKPYQGAQEAAIQLWNSLDALRYELSKANNPESAGKKRKHIEASTSSSKIWKRMKTSEVTSIDGRQSTLEKWSSKVKGTTALPLTKKLNQTVSQQTITTVLQEQLASSEHLVKRTKMPRSCAPIQAKQKVTEDPNIFDDADFYQMLLKELVDQRMADSSATTGGDTGRPMQWTAVKEAKTRKNVDTKASKGRKMKFTVHEKLQNFMAPQDRGSWEQDAIDRFFSTLLGQKVSLGEDEAESENDDAPLEEESLMLFRS</sequence>
<evidence type="ECO:0000313" key="6">
    <source>
        <dbReference type="EMBL" id="RDW75130.1"/>
    </source>
</evidence>
<dbReference type="PANTHER" id="PTHR15565:SF0">
    <property type="entry name" value="PROTEIN AATF"/>
    <property type="match status" value="1"/>
</dbReference>
<feature type="compositionally biased region" description="Acidic residues" evidence="3">
    <location>
        <begin position="206"/>
        <end position="258"/>
    </location>
</feature>
<feature type="region of interest" description="Disordered" evidence="3">
    <location>
        <begin position="1"/>
        <end position="269"/>
    </location>
</feature>
<dbReference type="STRING" id="1849047.A0A3D8RMF8"/>
<dbReference type="PANTHER" id="PTHR15565">
    <property type="entry name" value="AATF PROTEIN APOPTOSIS ANTAGONIZING TRANSCRIPTION FACTOR"/>
    <property type="match status" value="1"/>
</dbReference>
<feature type="domain" description="Apoptosis-antagonizing transcription factor C-terminal" evidence="4">
    <location>
        <begin position="476"/>
        <end position="560"/>
    </location>
</feature>
<dbReference type="EMBL" id="PDLM01000006">
    <property type="protein sequence ID" value="RDW75130.1"/>
    <property type="molecule type" value="Genomic_DNA"/>
</dbReference>
<feature type="compositionally biased region" description="Acidic residues" evidence="3">
    <location>
        <begin position="83"/>
        <end position="103"/>
    </location>
</feature>
<keyword evidence="7" id="KW-1185">Reference proteome</keyword>
<evidence type="ECO:0000256" key="1">
    <source>
        <dbReference type="ARBA" id="ARBA00008966"/>
    </source>
</evidence>
<evidence type="ECO:0000256" key="3">
    <source>
        <dbReference type="SAM" id="MobiDB-lite"/>
    </source>
</evidence>
<organism evidence="6 7">
    <name type="scientific">Coleophoma cylindrospora</name>
    <dbReference type="NCBI Taxonomy" id="1849047"/>
    <lineage>
        <taxon>Eukaryota</taxon>
        <taxon>Fungi</taxon>
        <taxon>Dikarya</taxon>
        <taxon>Ascomycota</taxon>
        <taxon>Pezizomycotina</taxon>
        <taxon>Leotiomycetes</taxon>
        <taxon>Helotiales</taxon>
        <taxon>Dermateaceae</taxon>
        <taxon>Coleophoma</taxon>
    </lineage>
</organism>
<feature type="compositionally biased region" description="Acidic residues" evidence="3">
    <location>
        <begin position="35"/>
        <end position="44"/>
    </location>
</feature>
<dbReference type="Pfam" id="PF13339">
    <property type="entry name" value="AATF-Che1"/>
    <property type="match status" value="1"/>
</dbReference>
<name>A0A3D8RMF8_9HELO</name>
<reference evidence="6 7" key="1">
    <citation type="journal article" date="2018" name="IMA Fungus">
        <title>IMA Genome-F 9: Draft genome sequence of Annulohypoxylon stygium, Aspergillus mulundensis, Berkeleyomyces basicola (syn. Thielaviopsis basicola), Ceratocystis smalleyi, two Cercospora beticola strains, Coleophoma cylindrospora, Fusarium fracticaudum, Phialophora cf. hyalina, and Morchella septimelata.</title>
        <authorList>
            <person name="Wingfield B.D."/>
            <person name="Bills G.F."/>
            <person name="Dong Y."/>
            <person name="Huang W."/>
            <person name="Nel W.J."/>
            <person name="Swalarsk-Parry B.S."/>
            <person name="Vaghefi N."/>
            <person name="Wilken P.M."/>
            <person name="An Z."/>
            <person name="de Beer Z.W."/>
            <person name="De Vos L."/>
            <person name="Chen L."/>
            <person name="Duong T.A."/>
            <person name="Gao Y."/>
            <person name="Hammerbacher A."/>
            <person name="Kikkert J.R."/>
            <person name="Li Y."/>
            <person name="Li H."/>
            <person name="Li K."/>
            <person name="Li Q."/>
            <person name="Liu X."/>
            <person name="Ma X."/>
            <person name="Naidoo K."/>
            <person name="Pethybridge S.J."/>
            <person name="Sun J."/>
            <person name="Steenkamp E.T."/>
            <person name="van der Nest M.A."/>
            <person name="van Wyk S."/>
            <person name="Wingfield M.J."/>
            <person name="Xiong C."/>
            <person name="Yue Q."/>
            <person name="Zhang X."/>
        </authorList>
    </citation>
    <scope>NUCLEOTIDE SEQUENCE [LARGE SCALE GENOMIC DNA]</scope>
    <source>
        <strain evidence="6 7">BP6252</strain>
    </source>
</reference>
<comment type="caution">
    <text evidence="6">The sequence shown here is derived from an EMBL/GenBank/DDBJ whole genome shotgun (WGS) entry which is preliminary data.</text>
</comment>